<feature type="chain" id="PRO_5023142151" description="Legumain prodomain domain-containing protein" evidence="9">
    <location>
        <begin position="23"/>
        <end position="465"/>
    </location>
</feature>
<reference evidence="12" key="1">
    <citation type="journal article" date="2019" name="Gigascience">
        <title>De novo genome assembly of the endangered Acer yangbiense, a plant species with extremely small populations endemic to Yunnan Province, China.</title>
        <authorList>
            <person name="Yang J."/>
            <person name="Wariss H.M."/>
            <person name="Tao L."/>
            <person name="Zhang R."/>
            <person name="Yun Q."/>
            <person name="Hollingsworth P."/>
            <person name="Dao Z."/>
            <person name="Luo G."/>
            <person name="Guo H."/>
            <person name="Ma Y."/>
            <person name="Sun W."/>
        </authorList>
    </citation>
    <scope>NUCLEOTIDE SEQUENCE [LARGE SCALE GENOMIC DNA]</scope>
    <source>
        <strain evidence="12">cv. Malutang</strain>
    </source>
</reference>
<dbReference type="FunFam" id="3.40.50.1460:FF:000005">
    <property type="entry name" value="Vacuolar-processing enzyme beta-isozyme"/>
    <property type="match status" value="1"/>
</dbReference>
<feature type="signal peptide" evidence="9">
    <location>
        <begin position="1"/>
        <end position="22"/>
    </location>
</feature>
<dbReference type="InterPro" id="IPR046427">
    <property type="entry name" value="Legumain_prodom_sf"/>
</dbReference>
<dbReference type="Proteomes" id="UP000323000">
    <property type="component" value="Chromosome 2"/>
</dbReference>
<keyword evidence="3 9" id="KW-0732">Signal</keyword>
<keyword evidence="6" id="KW-1015">Disulfide bond</keyword>
<organism evidence="11 12">
    <name type="scientific">Acer yangbiense</name>
    <dbReference type="NCBI Taxonomy" id="1000413"/>
    <lineage>
        <taxon>Eukaryota</taxon>
        <taxon>Viridiplantae</taxon>
        <taxon>Streptophyta</taxon>
        <taxon>Embryophyta</taxon>
        <taxon>Tracheophyta</taxon>
        <taxon>Spermatophyta</taxon>
        <taxon>Magnoliopsida</taxon>
        <taxon>eudicotyledons</taxon>
        <taxon>Gunneridae</taxon>
        <taxon>Pentapetalae</taxon>
        <taxon>rosids</taxon>
        <taxon>malvids</taxon>
        <taxon>Sapindales</taxon>
        <taxon>Sapindaceae</taxon>
        <taxon>Hippocastanoideae</taxon>
        <taxon>Acereae</taxon>
        <taxon>Acer</taxon>
    </lineage>
</organism>
<evidence type="ECO:0000256" key="4">
    <source>
        <dbReference type="ARBA" id="ARBA00022801"/>
    </source>
</evidence>
<dbReference type="GO" id="GO:0004197">
    <property type="term" value="F:cysteine-type endopeptidase activity"/>
    <property type="evidence" value="ECO:0007669"/>
    <property type="project" value="InterPro"/>
</dbReference>
<evidence type="ECO:0000256" key="3">
    <source>
        <dbReference type="ARBA" id="ARBA00022729"/>
    </source>
</evidence>
<comment type="caution">
    <text evidence="11">The sequence shown here is derived from an EMBL/GenBank/DDBJ whole genome shotgun (WGS) entry which is preliminary data.</text>
</comment>
<dbReference type="PANTHER" id="PTHR12000:SF50">
    <property type="entry name" value="VACUOLAR-PROCESSING ENZYME GAMMA-ISOZYME"/>
    <property type="match status" value="1"/>
</dbReference>
<evidence type="ECO:0000256" key="7">
    <source>
        <dbReference type="ARBA" id="ARBA00023180"/>
    </source>
</evidence>
<dbReference type="Pfam" id="PF20985">
    <property type="entry name" value="Legum_prodom"/>
    <property type="match status" value="1"/>
</dbReference>
<evidence type="ECO:0000256" key="9">
    <source>
        <dbReference type="SAM" id="SignalP"/>
    </source>
</evidence>
<protein>
    <recommendedName>
        <fullName evidence="10">Legumain prodomain domain-containing protein</fullName>
    </recommendedName>
</protein>
<dbReference type="Gene3D" id="1.10.132.130">
    <property type="match status" value="1"/>
</dbReference>
<keyword evidence="12" id="KW-1185">Reference proteome</keyword>
<dbReference type="PRINTS" id="PR00776">
    <property type="entry name" value="HEMOGLOBNASE"/>
</dbReference>
<evidence type="ECO:0000313" key="11">
    <source>
        <dbReference type="EMBL" id="TXG69611.1"/>
    </source>
</evidence>
<evidence type="ECO:0000256" key="5">
    <source>
        <dbReference type="ARBA" id="ARBA00022807"/>
    </source>
</evidence>
<dbReference type="GO" id="GO:0005773">
    <property type="term" value="C:vacuole"/>
    <property type="evidence" value="ECO:0007669"/>
    <property type="project" value="GOC"/>
</dbReference>
<sequence>MNYNFFFHAILFHSLFISFAECGKISFEETKLNNGSESDRMGKRWAVLVAGSNTYLNYRHQADVCHAYQILKKGGLKDENIIVFMYDDVAFAKENPRPGIIINKAYGPDVYYGVPKDYTGQNATVHNLLAVILGNRSALTGGSGKVVDSGPNDTIFIFYADHGSPGCVSMPYGNPLYAKDLIDTLKRKYEAKAYKSMVIYVEACEAGSMFDGLLPNNWNIYAITAANPEEDSYGFYCDFGFPFSPKEYETCLGDLFSISWLEDSDKYDMSQETLQQQYEAVKRRTGFDTPRLRSHVMQYGDKSLSNQLLSTYIGTNPENQNRTITDQSLSLTEKIRAVNQRDIELVYLRHKFENAPEGSQQKIEAEKKLNKEISQRKYVDGSINLIATSLFGQKDGLHLLEYVRPAGQPLVDDWDCLKMFVKIYEEKCGVLTAYGKKYARAMANMCNFGINEEQMIVASTKACSN</sequence>
<comment type="similarity">
    <text evidence="1">Belongs to the peptidase C13 family.</text>
</comment>
<keyword evidence="7" id="KW-0325">Glycoprotein</keyword>
<dbReference type="PIRSF" id="PIRSF019663">
    <property type="entry name" value="Legumain"/>
    <property type="match status" value="1"/>
</dbReference>
<dbReference type="PANTHER" id="PTHR12000">
    <property type="entry name" value="HEMOGLOBINASE FAMILY MEMBER"/>
    <property type="match status" value="1"/>
</dbReference>
<keyword evidence="2" id="KW-0645">Protease</keyword>
<dbReference type="Gene3D" id="3.40.50.1460">
    <property type="match status" value="1"/>
</dbReference>
<evidence type="ECO:0000313" key="12">
    <source>
        <dbReference type="Proteomes" id="UP000323000"/>
    </source>
</evidence>
<evidence type="ECO:0000256" key="2">
    <source>
        <dbReference type="ARBA" id="ARBA00022670"/>
    </source>
</evidence>
<dbReference type="AlphaFoldDB" id="A0A5C7IK79"/>
<dbReference type="InterPro" id="IPR043577">
    <property type="entry name" value="AE"/>
</dbReference>
<feature type="active site" evidence="8">
    <location>
        <position position="162"/>
    </location>
</feature>
<dbReference type="OrthoDB" id="192611at2759"/>
<accession>A0A5C7IK79</accession>
<dbReference type="InterPro" id="IPR001096">
    <property type="entry name" value="Peptidase_C13"/>
</dbReference>
<keyword evidence="4" id="KW-0378">Hydrolase</keyword>
<evidence type="ECO:0000256" key="1">
    <source>
        <dbReference type="ARBA" id="ARBA00009941"/>
    </source>
</evidence>
<evidence type="ECO:0000256" key="6">
    <source>
        <dbReference type="ARBA" id="ARBA00023157"/>
    </source>
</evidence>
<evidence type="ECO:0000259" key="10">
    <source>
        <dbReference type="Pfam" id="PF20985"/>
    </source>
</evidence>
<evidence type="ECO:0000256" key="8">
    <source>
        <dbReference type="PIRSR" id="PIRSR019663-1"/>
    </source>
</evidence>
<dbReference type="InterPro" id="IPR048501">
    <property type="entry name" value="Legum_prodom"/>
</dbReference>
<name>A0A5C7IK79_9ROSI</name>
<proteinExistence type="inferred from homology"/>
<dbReference type="Pfam" id="PF01650">
    <property type="entry name" value="Peptidase_C13"/>
    <property type="match status" value="1"/>
</dbReference>
<dbReference type="FunFam" id="1.10.132.130:FF:000001">
    <property type="entry name" value="Vacuolar-processing enzyme beta-isozyme"/>
    <property type="match status" value="1"/>
</dbReference>
<dbReference type="PIRSF" id="PIRSF500139">
    <property type="entry name" value="AE"/>
    <property type="match status" value="1"/>
</dbReference>
<dbReference type="EMBL" id="VAHF01000002">
    <property type="protein sequence ID" value="TXG69611.1"/>
    <property type="molecule type" value="Genomic_DNA"/>
</dbReference>
<dbReference type="GO" id="GO:0006624">
    <property type="term" value="P:vacuolar protein processing"/>
    <property type="evidence" value="ECO:0007669"/>
    <property type="project" value="TreeGrafter"/>
</dbReference>
<feature type="active site" description="Nucleophile" evidence="8">
    <location>
        <position position="204"/>
    </location>
</feature>
<keyword evidence="5" id="KW-0788">Thiol protease</keyword>
<dbReference type="CDD" id="cd21115">
    <property type="entry name" value="legumain_C"/>
    <property type="match status" value="1"/>
</dbReference>
<feature type="domain" description="Legumain prodomain" evidence="10">
    <location>
        <begin position="367"/>
        <end position="463"/>
    </location>
</feature>
<dbReference type="GO" id="GO:0051603">
    <property type="term" value="P:proteolysis involved in protein catabolic process"/>
    <property type="evidence" value="ECO:0007669"/>
    <property type="project" value="InterPro"/>
</dbReference>
<gene>
    <name evidence="11" type="ORF">EZV62_004546</name>
</gene>